<dbReference type="InterPro" id="IPR017703">
    <property type="entry name" value="YgfZ/GCV_T_CS"/>
</dbReference>
<keyword evidence="1" id="KW-0809">Transit peptide</keyword>
<accession>A0ABW0KMT7</accession>
<dbReference type="Pfam" id="PF01571">
    <property type="entry name" value="GCV_T"/>
    <property type="match status" value="1"/>
</dbReference>
<proteinExistence type="predicted"/>
<keyword evidence="4" id="KW-1185">Reference proteome</keyword>
<name>A0ABW0KMT7_9BACT</name>
<dbReference type="NCBIfam" id="TIGR03317">
    <property type="entry name" value="ygfZ_signature"/>
    <property type="match status" value="1"/>
</dbReference>
<feature type="domain" description="GCVT N-terminal" evidence="2">
    <location>
        <begin position="11"/>
        <end position="117"/>
    </location>
</feature>
<dbReference type="Gene3D" id="3.30.1360.120">
    <property type="entry name" value="Probable tRNA modification gtpase trme, domain 1"/>
    <property type="match status" value="1"/>
</dbReference>
<dbReference type="RefSeq" id="WP_377163680.1">
    <property type="nucleotide sequence ID" value="NZ_JBHSMQ010000001.1"/>
</dbReference>
<protein>
    <submittedName>
        <fullName evidence="3">YgfZ/GcvT domain-containing protein</fullName>
    </submittedName>
</protein>
<dbReference type="PANTHER" id="PTHR22602:SF0">
    <property type="entry name" value="TRANSFERASE CAF17, MITOCHONDRIAL-RELATED"/>
    <property type="match status" value="1"/>
</dbReference>
<dbReference type="PIRSF" id="PIRSF006487">
    <property type="entry name" value="GcvT"/>
    <property type="match status" value="1"/>
</dbReference>
<reference evidence="4" key="1">
    <citation type="journal article" date="2019" name="Int. J. Syst. Evol. Microbiol.">
        <title>The Global Catalogue of Microorganisms (GCM) 10K type strain sequencing project: providing services to taxonomists for standard genome sequencing and annotation.</title>
        <authorList>
            <consortium name="The Broad Institute Genomics Platform"/>
            <consortium name="The Broad Institute Genome Sequencing Center for Infectious Disease"/>
            <person name="Wu L."/>
            <person name="Ma J."/>
        </authorList>
    </citation>
    <scope>NUCLEOTIDE SEQUENCE [LARGE SCALE GENOMIC DNA]</scope>
    <source>
        <strain evidence="4">CGMCC 4.1469</strain>
    </source>
</reference>
<evidence type="ECO:0000259" key="2">
    <source>
        <dbReference type="Pfam" id="PF01571"/>
    </source>
</evidence>
<dbReference type="InterPro" id="IPR006222">
    <property type="entry name" value="GCVT_N"/>
</dbReference>
<dbReference type="SUPFAM" id="SSF103025">
    <property type="entry name" value="Folate-binding domain"/>
    <property type="match status" value="1"/>
</dbReference>
<dbReference type="Proteomes" id="UP001596052">
    <property type="component" value="Unassembled WGS sequence"/>
</dbReference>
<organism evidence="3 4">
    <name type="scientific">Prosthecobacter fluviatilis</name>
    <dbReference type="NCBI Taxonomy" id="445931"/>
    <lineage>
        <taxon>Bacteria</taxon>
        <taxon>Pseudomonadati</taxon>
        <taxon>Verrucomicrobiota</taxon>
        <taxon>Verrucomicrobiia</taxon>
        <taxon>Verrucomicrobiales</taxon>
        <taxon>Verrucomicrobiaceae</taxon>
        <taxon>Prosthecobacter</taxon>
    </lineage>
</organism>
<sequence length="295" mass="32776">MNAELYQQIIAHGAAVDLSSRAKFRLTGTDRIRYLNGQVTNDVRRAKTDETLYACVTDVKGRIAGDVFVHAYHDALLLDAEPELHEPLAMRLERYIVADDVELTDMTEEWHLWHVWGDAGTLARIESAPYAEDRPHHLLHSTRYGSPGLDLWLPGFLADPIFDGLSVLTDADLETWRILQKVPRWPHELNTETFPPEAGLEARAMDFAKGCYIGQEVLSRIKTTGKMPREMIAFETELTVNAGDELWTEKAVGKVTSVAKHPASDLTVGLAMVRQGAAPEGLHLGGSSGPLLRQC</sequence>
<gene>
    <name evidence="3" type="ORF">ACFQDI_04080</name>
</gene>
<comment type="caution">
    <text evidence="3">The sequence shown here is derived from an EMBL/GenBank/DDBJ whole genome shotgun (WGS) entry which is preliminary data.</text>
</comment>
<dbReference type="PANTHER" id="PTHR22602">
    <property type="entry name" value="TRANSFERASE CAF17, MITOCHONDRIAL-RELATED"/>
    <property type="match status" value="1"/>
</dbReference>
<evidence type="ECO:0000313" key="4">
    <source>
        <dbReference type="Proteomes" id="UP001596052"/>
    </source>
</evidence>
<dbReference type="EMBL" id="JBHSMQ010000001">
    <property type="protein sequence ID" value="MFC5454026.1"/>
    <property type="molecule type" value="Genomic_DNA"/>
</dbReference>
<dbReference type="InterPro" id="IPR045179">
    <property type="entry name" value="YgfZ/GcvT"/>
</dbReference>
<evidence type="ECO:0000256" key="1">
    <source>
        <dbReference type="ARBA" id="ARBA00022946"/>
    </source>
</evidence>
<dbReference type="InterPro" id="IPR027266">
    <property type="entry name" value="TrmE/GcvT-like"/>
</dbReference>
<evidence type="ECO:0000313" key="3">
    <source>
        <dbReference type="EMBL" id="MFC5454026.1"/>
    </source>
</evidence>